<dbReference type="AlphaFoldDB" id="A0A0E3WVY4"/>
<evidence type="ECO:0000313" key="2">
    <source>
        <dbReference type="EMBL" id="AKB78700.1"/>
    </source>
</evidence>
<dbReference type="GO" id="GO:0016747">
    <property type="term" value="F:acyltransferase activity, transferring groups other than amino-acyl groups"/>
    <property type="evidence" value="ECO:0007669"/>
    <property type="project" value="InterPro"/>
</dbReference>
<dbReference type="Proteomes" id="UP000033101">
    <property type="component" value="Chromosome"/>
</dbReference>
<dbReference type="PATRIC" id="fig|1434110.4.peg.2823"/>
<sequence length="145" mass="16653">MKIGFAQSNDIDGWIKLLELVKDNFPGLDMEEYKKGLSTRILEQGALVAKENDMLIGVLLFSRESKELEFLAVHPQYRRLGTATALIRYMLAIFPKGSCFTVITYREDDPKGKAARELYKRIGFMPGELITVFDYPCKKFIYTNE</sequence>
<dbReference type="InterPro" id="IPR000182">
    <property type="entry name" value="GNAT_dom"/>
</dbReference>
<dbReference type="KEGG" id="mhor:MSHOH_2217"/>
<protein>
    <submittedName>
        <fullName evidence="2">Transcriptional regulator, AraC family</fullName>
    </submittedName>
</protein>
<dbReference type="RefSeq" id="WP_048139871.1">
    <property type="nucleotide sequence ID" value="NZ_BBCW01000069.1"/>
</dbReference>
<dbReference type="SUPFAM" id="SSF55729">
    <property type="entry name" value="Acyl-CoA N-acyltransferases (Nat)"/>
    <property type="match status" value="1"/>
</dbReference>
<feature type="domain" description="N-acetyltransferase" evidence="1">
    <location>
        <begin position="3"/>
        <end position="145"/>
    </location>
</feature>
<evidence type="ECO:0000313" key="3">
    <source>
        <dbReference type="Proteomes" id="UP000033101"/>
    </source>
</evidence>
<reference evidence="2 3" key="1">
    <citation type="submission" date="2014-07" db="EMBL/GenBank/DDBJ databases">
        <title>Methanogenic archaea and the global carbon cycle.</title>
        <authorList>
            <person name="Henriksen J.R."/>
            <person name="Luke J."/>
            <person name="Reinhart S."/>
            <person name="Benedict M.N."/>
            <person name="Youngblut N.D."/>
            <person name="Metcalf M.E."/>
            <person name="Whitaker R.J."/>
            <person name="Metcalf W.W."/>
        </authorList>
    </citation>
    <scope>NUCLEOTIDE SEQUENCE [LARGE SCALE GENOMIC DNA]</scope>
    <source>
        <strain evidence="2 3">HB-1</strain>
    </source>
</reference>
<dbReference type="HOGENOM" id="CLU_144001_0_0_2"/>
<proteinExistence type="predicted"/>
<keyword evidence="3" id="KW-1185">Reference proteome</keyword>
<dbReference type="OrthoDB" id="43754at2157"/>
<dbReference type="PROSITE" id="PS51186">
    <property type="entry name" value="GNAT"/>
    <property type="match status" value="1"/>
</dbReference>
<dbReference type="EMBL" id="CP009516">
    <property type="protein sequence ID" value="AKB78700.1"/>
    <property type="molecule type" value="Genomic_DNA"/>
</dbReference>
<dbReference type="InterPro" id="IPR016181">
    <property type="entry name" value="Acyl_CoA_acyltransferase"/>
</dbReference>
<organism evidence="2 3">
    <name type="scientific">Methanosarcina horonobensis HB-1 = JCM 15518</name>
    <dbReference type="NCBI Taxonomy" id="1434110"/>
    <lineage>
        <taxon>Archaea</taxon>
        <taxon>Methanobacteriati</taxon>
        <taxon>Methanobacteriota</taxon>
        <taxon>Stenosarchaea group</taxon>
        <taxon>Methanomicrobia</taxon>
        <taxon>Methanosarcinales</taxon>
        <taxon>Methanosarcinaceae</taxon>
        <taxon>Methanosarcina</taxon>
    </lineage>
</organism>
<accession>A0A0E3WVY4</accession>
<evidence type="ECO:0000259" key="1">
    <source>
        <dbReference type="PROSITE" id="PS51186"/>
    </source>
</evidence>
<dbReference type="STRING" id="1434110.MSHOH_2217"/>
<gene>
    <name evidence="2" type="ORF">MSHOH_2217</name>
</gene>
<dbReference type="CDD" id="cd04301">
    <property type="entry name" value="NAT_SF"/>
    <property type="match status" value="1"/>
</dbReference>
<dbReference type="GeneID" id="24831469"/>
<name>A0A0E3WVY4_9EURY</name>
<dbReference type="Pfam" id="PF00583">
    <property type="entry name" value="Acetyltransf_1"/>
    <property type="match status" value="1"/>
</dbReference>
<dbReference type="Gene3D" id="3.40.630.30">
    <property type="match status" value="1"/>
</dbReference>